<feature type="transmembrane region" description="Helical" evidence="5">
    <location>
        <begin position="314"/>
        <end position="332"/>
    </location>
</feature>
<dbReference type="GO" id="GO:0005886">
    <property type="term" value="C:plasma membrane"/>
    <property type="evidence" value="ECO:0007669"/>
    <property type="project" value="UniProtKB-SubCell"/>
</dbReference>
<organism evidence="7 8">
    <name type="scientific">Nocardia nova SH22a</name>
    <dbReference type="NCBI Taxonomy" id="1415166"/>
    <lineage>
        <taxon>Bacteria</taxon>
        <taxon>Bacillati</taxon>
        <taxon>Actinomycetota</taxon>
        <taxon>Actinomycetes</taxon>
        <taxon>Mycobacteriales</taxon>
        <taxon>Nocardiaceae</taxon>
        <taxon>Nocardia</taxon>
    </lineage>
</organism>
<feature type="transmembrane region" description="Helical" evidence="5">
    <location>
        <begin position="487"/>
        <end position="506"/>
    </location>
</feature>
<dbReference type="InterPro" id="IPR011701">
    <property type="entry name" value="MFS"/>
</dbReference>
<evidence type="ECO:0000256" key="2">
    <source>
        <dbReference type="ARBA" id="ARBA00022692"/>
    </source>
</evidence>
<feature type="domain" description="Major facilitator superfamily (MFS) profile" evidence="6">
    <location>
        <begin position="20"/>
        <end position="510"/>
    </location>
</feature>
<dbReference type="PRINTS" id="PR01036">
    <property type="entry name" value="TCRTETB"/>
</dbReference>
<proteinExistence type="predicted"/>
<feature type="transmembrane region" description="Helical" evidence="5">
    <location>
        <begin position="114"/>
        <end position="132"/>
    </location>
</feature>
<dbReference type="PATRIC" id="fig|1415166.3.peg.786"/>
<feature type="transmembrane region" description="Helical" evidence="5">
    <location>
        <begin position="18"/>
        <end position="42"/>
    </location>
</feature>
<dbReference type="eggNOG" id="COG0477">
    <property type="taxonomic scope" value="Bacteria"/>
</dbReference>
<evidence type="ECO:0000256" key="4">
    <source>
        <dbReference type="ARBA" id="ARBA00023136"/>
    </source>
</evidence>
<dbReference type="Gene3D" id="1.20.1720.10">
    <property type="entry name" value="Multidrug resistance protein D"/>
    <property type="match status" value="1"/>
</dbReference>
<protein>
    <submittedName>
        <fullName evidence="7">Putative drug resistance transporter, MFS family</fullName>
    </submittedName>
</protein>
<accession>W5T8W8</accession>
<gene>
    <name evidence="7" type="ORF">NONO_c07760</name>
</gene>
<feature type="transmembrane region" description="Helical" evidence="5">
    <location>
        <begin position="204"/>
        <end position="225"/>
    </location>
</feature>
<dbReference type="EMBL" id="CP006850">
    <property type="protein sequence ID" value="AHH15584.1"/>
    <property type="molecule type" value="Genomic_DNA"/>
</dbReference>
<dbReference type="GO" id="GO:0022857">
    <property type="term" value="F:transmembrane transporter activity"/>
    <property type="evidence" value="ECO:0007669"/>
    <property type="project" value="InterPro"/>
</dbReference>
<feature type="transmembrane region" description="Helical" evidence="5">
    <location>
        <begin position="86"/>
        <end position="108"/>
    </location>
</feature>
<dbReference type="PROSITE" id="PS50850">
    <property type="entry name" value="MFS"/>
    <property type="match status" value="1"/>
</dbReference>
<dbReference type="HOGENOM" id="CLU_000960_28_2_11"/>
<dbReference type="RefSeq" id="WP_025347108.1">
    <property type="nucleotide sequence ID" value="NZ_CP006850.1"/>
</dbReference>
<keyword evidence="2 5" id="KW-0812">Transmembrane</keyword>
<evidence type="ECO:0000313" key="7">
    <source>
        <dbReference type="EMBL" id="AHH15584.1"/>
    </source>
</evidence>
<feature type="transmembrane region" description="Helical" evidence="5">
    <location>
        <begin position="339"/>
        <end position="357"/>
    </location>
</feature>
<reference evidence="7 8" key="1">
    <citation type="journal article" date="2014" name="Appl. Environ. Microbiol.">
        <title>Insights into the Microbial Degradation of Rubber and Gutta-Percha by Analysis of the Complete Genome of Nocardia nova SH22a.</title>
        <authorList>
            <person name="Luo Q."/>
            <person name="Hiessl S."/>
            <person name="Poehlein A."/>
            <person name="Daniel R."/>
            <person name="Steinbuchel A."/>
        </authorList>
    </citation>
    <scope>NUCLEOTIDE SEQUENCE [LARGE SCALE GENOMIC DNA]</scope>
    <source>
        <strain evidence="7">SH22a</strain>
    </source>
</reference>
<evidence type="ECO:0000256" key="1">
    <source>
        <dbReference type="ARBA" id="ARBA00004651"/>
    </source>
</evidence>
<dbReference type="Pfam" id="PF07690">
    <property type="entry name" value="MFS_1"/>
    <property type="match status" value="1"/>
</dbReference>
<dbReference type="KEGG" id="nno:NONO_c07760"/>
<keyword evidence="8" id="KW-1185">Reference proteome</keyword>
<feature type="transmembrane region" description="Helical" evidence="5">
    <location>
        <begin position="62"/>
        <end position="79"/>
    </location>
</feature>
<feature type="transmembrane region" description="Helical" evidence="5">
    <location>
        <begin position="363"/>
        <end position="381"/>
    </location>
</feature>
<dbReference type="InterPro" id="IPR036259">
    <property type="entry name" value="MFS_trans_sf"/>
</dbReference>
<keyword evidence="3 5" id="KW-1133">Transmembrane helix</keyword>
<dbReference type="SUPFAM" id="SSF103473">
    <property type="entry name" value="MFS general substrate transporter"/>
    <property type="match status" value="1"/>
</dbReference>
<dbReference type="OrthoDB" id="9781469at2"/>
<dbReference type="InterPro" id="IPR020846">
    <property type="entry name" value="MFS_dom"/>
</dbReference>
<evidence type="ECO:0000256" key="5">
    <source>
        <dbReference type="SAM" id="Phobius"/>
    </source>
</evidence>
<dbReference type="CDD" id="cd17321">
    <property type="entry name" value="MFS_MMR_MDR_like"/>
    <property type="match status" value="1"/>
</dbReference>
<dbReference type="PANTHER" id="PTHR42718:SF49">
    <property type="entry name" value="EXPORT PROTEIN"/>
    <property type="match status" value="1"/>
</dbReference>
<feature type="transmembrane region" description="Helical" evidence="5">
    <location>
        <begin position="231"/>
        <end position="253"/>
    </location>
</feature>
<dbReference type="AlphaFoldDB" id="W5T8W8"/>
<name>W5T8W8_9NOCA</name>
<evidence type="ECO:0000256" key="3">
    <source>
        <dbReference type="ARBA" id="ARBA00022989"/>
    </source>
</evidence>
<keyword evidence="4 5" id="KW-0472">Membrane</keyword>
<dbReference type="STRING" id="1415166.NONO_c07760"/>
<comment type="subcellular location">
    <subcellularLocation>
        <location evidence="1">Cell membrane</location>
        <topology evidence="1">Multi-pass membrane protein</topology>
    </subcellularLocation>
</comment>
<evidence type="ECO:0000259" key="6">
    <source>
        <dbReference type="PROSITE" id="PS50850"/>
    </source>
</evidence>
<evidence type="ECO:0000313" key="8">
    <source>
        <dbReference type="Proteomes" id="UP000019150"/>
    </source>
</evidence>
<feature type="transmembrane region" description="Helical" evidence="5">
    <location>
        <begin position="144"/>
        <end position="166"/>
    </location>
</feature>
<dbReference type="Proteomes" id="UP000019150">
    <property type="component" value="Chromosome"/>
</dbReference>
<feature type="transmembrane region" description="Helical" evidence="5">
    <location>
        <begin position="274"/>
        <end position="294"/>
    </location>
</feature>
<feature type="transmembrane region" description="Helical" evidence="5">
    <location>
        <begin position="172"/>
        <end position="192"/>
    </location>
</feature>
<sequence>MSEVSDVLGESTPSPARWWTLAVVAMGTFMLMLDLSVVAIALPPIHESLHSSFSDLQWVFDAYALTLAIFLVAAGSLADRVGRKKVFQAGFAVFTLASLACGLSGTAIELSSFRAVQGVGAAVMFAVGPALLGHEFHGKERATAFTAFGAAVGLAVATGPLIGGALTDMFSWRWIFFLNVPIGVVAVLAGALRMRESRDRQAPPVDRTGLVTFSIALGALVFAVIRAPEQGWTSAATITLYAVSILFLAAFVFAEWRMGDRAMIDLAYFRNPTFVGISLVALVGNAGALPSIFFQTGYLENVLRSDAWSTGLRFLPLSCAMFVAGAIGGSLVGRIGFRVLVSGATLVMGLGLVLLRLAEADSAWTVLVPSMIVSGIGMGVFNPARAALAIGVAEPARSGMASGINETFQQVGIALGIAGVGAYFEHRVAQSFSSSTAGAALGPDTAGQAAHGISAGAFDSVAAGAGAGYDTVLAAARDAYMAAFHDAMTLCAGLGILAALIGFALIRTEGLHPSARPTQDVAEPAPATEPVA</sequence>
<dbReference type="PANTHER" id="PTHR42718">
    <property type="entry name" value="MAJOR FACILITATOR SUPERFAMILY MULTIDRUG TRANSPORTER MFSC"/>
    <property type="match status" value="1"/>
</dbReference>
<dbReference type="Gene3D" id="1.20.1250.20">
    <property type="entry name" value="MFS general substrate transporter like domains"/>
    <property type="match status" value="1"/>
</dbReference>